<proteinExistence type="predicted"/>
<dbReference type="OrthoDB" id="1190677at2"/>
<organism evidence="1 2">
    <name type="scientific">Tenacibaculum gallaicum</name>
    <dbReference type="NCBI Taxonomy" id="561505"/>
    <lineage>
        <taxon>Bacteria</taxon>
        <taxon>Pseudomonadati</taxon>
        <taxon>Bacteroidota</taxon>
        <taxon>Flavobacteriia</taxon>
        <taxon>Flavobacteriales</taxon>
        <taxon>Flavobacteriaceae</taxon>
        <taxon>Tenacibaculum</taxon>
    </lineage>
</organism>
<dbReference type="RefSeq" id="WP_115902098.1">
    <property type="nucleotide sequence ID" value="NZ_QUNS01000010.1"/>
</dbReference>
<keyword evidence="2" id="KW-1185">Reference proteome</keyword>
<name>A0A3E0HGZ8_9FLAO</name>
<reference evidence="1 2" key="1">
    <citation type="submission" date="2018-08" db="EMBL/GenBank/DDBJ databases">
        <title>Genomic Encyclopedia of Type Strains, Phase IV (KMG-IV): sequencing the most valuable type-strain genomes for metagenomic binning, comparative biology and taxonomic classification.</title>
        <authorList>
            <person name="Goeker M."/>
        </authorList>
    </citation>
    <scope>NUCLEOTIDE SEQUENCE [LARGE SCALE GENOMIC DNA]</scope>
    <source>
        <strain evidence="1 2">DSM 18841</strain>
    </source>
</reference>
<dbReference type="Proteomes" id="UP000256884">
    <property type="component" value="Unassembled WGS sequence"/>
</dbReference>
<evidence type="ECO:0000313" key="1">
    <source>
        <dbReference type="EMBL" id="REH45028.1"/>
    </source>
</evidence>
<comment type="caution">
    <text evidence="1">The sequence shown here is derived from an EMBL/GenBank/DDBJ whole genome shotgun (WGS) entry which is preliminary data.</text>
</comment>
<evidence type="ECO:0000313" key="2">
    <source>
        <dbReference type="Proteomes" id="UP000256884"/>
    </source>
</evidence>
<gene>
    <name evidence="1" type="ORF">C7448_11056</name>
</gene>
<protein>
    <submittedName>
        <fullName evidence="1">Uncharacterized protein</fullName>
    </submittedName>
</protein>
<dbReference type="AlphaFoldDB" id="A0A3E0HGZ8"/>
<dbReference type="EMBL" id="QUNS01000010">
    <property type="protein sequence ID" value="REH45028.1"/>
    <property type="molecule type" value="Genomic_DNA"/>
</dbReference>
<accession>A0A3E0HGZ8</accession>
<sequence length="62" mass="6983">MKKSISNLGEILNKDELKSINGSVIIACYTHSECPRNMGCCKKPPYIGLCMEGEDYRRICNN</sequence>